<dbReference type="GO" id="GO:0006423">
    <property type="term" value="P:cysteinyl-tRNA aminoacylation"/>
    <property type="evidence" value="ECO:0007669"/>
    <property type="project" value="UniProtKB-UniRule"/>
</dbReference>
<protein>
    <recommendedName>
        <fullName evidence="12">Cysteine--tRNA ligase</fullName>
        <ecNumber evidence="12">6.1.1.16</ecNumber>
    </recommendedName>
    <alternativeName>
        <fullName evidence="12">Cysteinyl-tRNA synthetase</fullName>
        <shortName evidence="12">CysRS</shortName>
    </alternativeName>
</protein>
<dbReference type="HAMAP" id="MF_00041">
    <property type="entry name" value="Cys_tRNA_synth"/>
    <property type="match status" value="1"/>
</dbReference>
<keyword evidence="10 12" id="KW-0030">Aminoacyl-tRNA synthetase</keyword>
<evidence type="ECO:0000256" key="10">
    <source>
        <dbReference type="ARBA" id="ARBA00023146"/>
    </source>
</evidence>
<evidence type="ECO:0000256" key="4">
    <source>
        <dbReference type="ARBA" id="ARBA00022598"/>
    </source>
</evidence>
<dbReference type="Gene3D" id="1.20.120.1910">
    <property type="entry name" value="Cysteine-tRNA ligase, C-terminal anti-codon recognition domain"/>
    <property type="match status" value="1"/>
</dbReference>
<dbReference type="InterPro" id="IPR015803">
    <property type="entry name" value="Cys-tRNA-ligase"/>
</dbReference>
<dbReference type="SUPFAM" id="SSF52374">
    <property type="entry name" value="Nucleotidylyl transferase"/>
    <property type="match status" value="1"/>
</dbReference>
<dbReference type="Gene3D" id="3.40.50.620">
    <property type="entry name" value="HUPs"/>
    <property type="match status" value="1"/>
</dbReference>
<dbReference type="SMART" id="SM00840">
    <property type="entry name" value="DALR_2"/>
    <property type="match status" value="1"/>
</dbReference>
<dbReference type="HOGENOM" id="CLU_013528_0_1_2"/>
<comment type="similarity">
    <text evidence="2 12">Belongs to the class-I aminoacyl-tRNA synthetase family.</text>
</comment>
<feature type="binding site" evidence="12">
    <location>
        <position position="263"/>
    </location>
    <ligand>
        <name>Zn(2+)</name>
        <dbReference type="ChEBI" id="CHEBI:29105"/>
    </ligand>
</feature>
<dbReference type="InterPro" id="IPR014729">
    <property type="entry name" value="Rossmann-like_a/b/a_fold"/>
</dbReference>
<name>D7E783_METEZ</name>
<dbReference type="InterPro" id="IPR015273">
    <property type="entry name" value="Cys-tRNA-synt_Ia_DALR"/>
</dbReference>
<keyword evidence="15" id="KW-1185">Reference proteome</keyword>
<dbReference type="GO" id="GO:0005524">
    <property type="term" value="F:ATP binding"/>
    <property type="evidence" value="ECO:0007669"/>
    <property type="project" value="UniProtKB-UniRule"/>
</dbReference>
<feature type="binding site" evidence="12">
    <location>
        <position position="29"/>
    </location>
    <ligand>
        <name>Zn(2+)</name>
        <dbReference type="ChEBI" id="CHEBI:29105"/>
    </ligand>
</feature>
<dbReference type="SUPFAM" id="SSF47323">
    <property type="entry name" value="Anticodon-binding domain of a subclass of class I aminoacyl-tRNA synthetases"/>
    <property type="match status" value="1"/>
</dbReference>
<dbReference type="InterPro" id="IPR009080">
    <property type="entry name" value="tRNAsynth_Ia_anticodon-bd"/>
</dbReference>
<dbReference type="PANTHER" id="PTHR10890">
    <property type="entry name" value="CYSTEINYL-TRNA SYNTHETASE"/>
    <property type="match status" value="1"/>
</dbReference>
<evidence type="ECO:0000259" key="13">
    <source>
        <dbReference type="SMART" id="SM00840"/>
    </source>
</evidence>
<dbReference type="Proteomes" id="UP000000391">
    <property type="component" value="Chromosome"/>
</dbReference>
<evidence type="ECO:0000256" key="12">
    <source>
        <dbReference type="HAMAP-Rule" id="MF_00041"/>
    </source>
</evidence>
<dbReference type="OrthoDB" id="9445at2157"/>
<dbReference type="GO" id="GO:0008270">
    <property type="term" value="F:zinc ion binding"/>
    <property type="evidence" value="ECO:0007669"/>
    <property type="project" value="UniProtKB-UniRule"/>
</dbReference>
<keyword evidence="3 12" id="KW-0963">Cytoplasm</keyword>
<keyword evidence="5 12" id="KW-0479">Metal-binding</keyword>
<dbReference type="Pfam" id="PF23493">
    <property type="entry name" value="CysS_C"/>
    <property type="match status" value="1"/>
</dbReference>
<dbReference type="RefSeq" id="WP_013194400.1">
    <property type="nucleotide sequence ID" value="NC_014253.1"/>
</dbReference>
<dbReference type="AlphaFoldDB" id="D7E783"/>
<dbReference type="GO" id="GO:0004817">
    <property type="term" value="F:cysteine-tRNA ligase activity"/>
    <property type="evidence" value="ECO:0007669"/>
    <property type="project" value="UniProtKB-UniRule"/>
</dbReference>
<feature type="binding site" evidence="12">
    <location>
        <position position="222"/>
    </location>
    <ligand>
        <name>Zn(2+)</name>
        <dbReference type="ChEBI" id="CHEBI:29105"/>
    </ligand>
</feature>
<evidence type="ECO:0000256" key="11">
    <source>
        <dbReference type="ARBA" id="ARBA00047398"/>
    </source>
</evidence>
<evidence type="ECO:0000256" key="6">
    <source>
        <dbReference type="ARBA" id="ARBA00022741"/>
    </source>
</evidence>
<feature type="domain" description="Cysteinyl-tRNA synthetase class Ia DALR" evidence="13">
    <location>
        <begin position="374"/>
        <end position="436"/>
    </location>
</feature>
<feature type="binding site" evidence="12">
    <location>
        <position position="259"/>
    </location>
    <ligand>
        <name>Zn(2+)</name>
        <dbReference type="ChEBI" id="CHEBI:29105"/>
    </ligand>
</feature>
<keyword evidence="7 12" id="KW-0862">Zinc</keyword>
<dbReference type="InterPro" id="IPR024909">
    <property type="entry name" value="Cys-tRNA/MSH_ligase"/>
</dbReference>
<dbReference type="InterPro" id="IPR032678">
    <property type="entry name" value="tRNA-synt_1_cat_dom"/>
</dbReference>
<keyword evidence="8 12" id="KW-0067">ATP-binding</keyword>
<organism evidence="14 15">
    <name type="scientific">Methanohalobium evestigatum (strain ATCC BAA-1072 / DSM 3721 / NBRC 107634 / OCM 161 / Z-7303)</name>
    <dbReference type="NCBI Taxonomy" id="644295"/>
    <lineage>
        <taxon>Archaea</taxon>
        <taxon>Methanobacteriati</taxon>
        <taxon>Methanobacteriota</taxon>
        <taxon>Stenosarchaea group</taxon>
        <taxon>Methanomicrobia</taxon>
        <taxon>Methanosarcinales</taxon>
        <taxon>Methanosarcinaceae</taxon>
        <taxon>Methanohalobium</taxon>
    </lineage>
</organism>
<reference evidence="14 15" key="1">
    <citation type="submission" date="2010-06" db="EMBL/GenBank/DDBJ databases">
        <title>Complete sequence chromosome of Methanohalobium evestigatum Z-7303.</title>
        <authorList>
            <consortium name="US DOE Joint Genome Institute"/>
            <person name="Lucas S."/>
            <person name="Copeland A."/>
            <person name="Lapidus A."/>
            <person name="Cheng J.-F."/>
            <person name="Bruce D."/>
            <person name="Goodwin L."/>
            <person name="Pitluck S."/>
            <person name="Saunders E."/>
            <person name="Detter J.C."/>
            <person name="Han C."/>
            <person name="Tapia R."/>
            <person name="Land M."/>
            <person name="Hauser L."/>
            <person name="Kyrpides N."/>
            <person name="Mikhailova N."/>
            <person name="Sieprawska-Lupa M."/>
            <person name="Whitman W.B."/>
            <person name="Anderson I."/>
            <person name="Woyke T."/>
        </authorList>
    </citation>
    <scope>NUCLEOTIDE SEQUENCE [LARGE SCALE GENOMIC DNA]</scope>
    <source>
        <strain evidence="15">ATCC BAA-1072 / DSM 3721 / NBRC 107634 / OCM 161 / Z-7303</strain>
    </source>
</reference>
<keyword evidence="6 12" id="KW-0547">Nucleotide-binding</keyword>
<dbReference type="Pfam" id="PF09190">
    <property type="entry name" value="DALR_2"/>
    <property type="match status" value="1"/>
</dbReference>
<evidence type="ECO:0000256" key="9">
    <source>
        <dbReference type="ARBA" id="ARBA00022917"/>
    </source>
</evidence>
<evidence type="ECO:0000256" key="5">
    <source>
        <dbReference type="ARBA" id="ARBA00022723"/>
    </source>
</evidence>
<comment type="subcellular location">
    <subcellularLocation>
        <location evidence="1 12">Cytoplasm</location>
    </subcellularLocation>
</comment>
<dbReference type="Pfam" id="PF01406">
    <property type="entry name" value="tRNA-synt_1e"/>
    <property type="match status" value="1"/>
</dbReference>
<keyword evidence="4 12" id="KW-0436">Ligase</keyword>
<evidence type="ECO:0000313" key="14">
    <source>
        <dbReference type="EMBL" id="ADI73832.1"/>
    </source>
</evidence>
<dbReference type="STRING" id="644295.Metev_0938"/>
<comment type="cofactor">
    <cofactor evidence="12">
        <name>Zn(2+)</name>
        <dbReference type="ChEBI" id="CHEBI:29105"/>
    </cofactor>
    <text evidence="12">Binds 1 zinc ion per subunit.</text>
</comment>
<accession>D7E783</accession>
<proteinExistence type="inferred from homology"/>
<evidence type="ECO:0000313" key="15">
    <source>
        <dbReference type="Proteomes" id="UP000000391"/>
    </source>
</evidence>
<dbReference type="EC" id="6.1.1.16" evidence="12"/>
<dbReference type="EMBL" id="CP002069">
    <property type="protein sequence ID" value="ADI73832.1"/>
    <property type="molecule type" value="Genomic_DNA"/>
</dbReference>
<evidence type="ECO:0000256" key="3">
    <source>
        <dbReference type="ARBA" id="ARBA00022490"/>
    </source>
</evidence>
<feature type="short sequence motif" description="'KMSKS' region" evidence="12">
    <location>
        <begin position="291"/>
        <end position="295"/>
    </location>
</feature>
<evidence type="ECO:0000256" key="8">
    <source>
        <dbReference type="ARBA" id="ARBA00022840"/>
    </source>
</evidence>
<dbReference type="PANTHER" id="PTHR10890:SF3">
    <property type="entry name" value="CYSTEINE--TRNA LIGASE, CYTOPLASMIC"/>
    <property type="match status" value="1"/>
</dbReference>
<dbReference type="KEGG" id="mev:Metev_0938"/>
<dbReference type="GO" id="GO:0005829">
    <property type="term" value="C:cytosol"/>
    <property type="evidence" value="ECO:0007669"/>
    <property type="project" value="TreeGrafter"/>
</dbReference>
<feature type="short sequence motif" description="'HIGH' region" evidence="12">
    <location>
        <begin position="31"/>
        <end position="41"/>
    </location>
</feature>
<feature type="binding site" evidence="12">
    <location>
        <position position="294"/>
    </location>
    <ligand>
        <name>ATP</name>
        <dbReference type="ChEBI" id="CHEBI:30616"/>
    </ligand>
</feature>
<evidence type="ECO:0000256" key="7">
    <source>
        <dbReference type="ARBA" id="ARBA00022833"/>
    </source>
</evidence>
<dbReference type="CDD" id="cd00672">
    <property type="entry name" value="CysRS_core"/>
    <property type="match status" value="1"/>
</dbReference>
<dbReference type="InterPro" id="IPR056411">
    <property type="entry name" value="CysS_C"/>
</dbReference>
<sequence length="486" mass="56027">MSIKLYNSLTNKVESFIPVDDKFVRMYNCGPTVYGRVHIGNIRSFLMADLLKRFLNLEGYQVRQAMNITDVGHMTSDSDEGEDKLQVAADKEKLDPWKIADKYKQLFIDDLNKLNIDDADVYPRATQHINEMIEVIKKLIDNGYAYVSGGNVYFDITKFPEYGKLSGNVLEKLQSQERAVYDPYKRNPQDFVLWFSHSKYKNHIMNWDSPWGEGYPGWHIECSAMALKYLTDAFNKHFDSEKSTTIDIHTGGEDNKFPHHECEIAQSEGATGQKFVNYWMHVTHLLVEGDKMSKSLNNIYTLPDILNQGYKPEAVRYVLLTTHYRQKLNFTFKNLQASQNAIDRLQELIFNLKHIGNESGDFEAEKFAEKVKDDFIKELENDLNIAGAIGVLFEAVKTINKSLTNIGQQEADILLDMLKDVDKVLGVLDFSEQAPLEKEIQELIEQRDRARDSKDFATADKIRDNLKKRGIHLIDTPEGTIWKREQ</sequence>
<evidence type="ECO:0000256" key="1">
    <source>
        <dbReference type="ARBA" id="ARBA00004496"/>
    </source>
</evidence>
<dbReference type="GeneID" id="9346567"/>
<keyword evidence="9 12" id="KW-0648">Protein biosynthesis</keyword>
<gene>
    <name evidence="12" type="primary">cysS</name>
    <name evidence="14" type="ordered locus">Metev_0938</name>
</gene>
<comment type="catalytic activity">
    <reaction evidence="11 12">
        <text>tRNA(Cys) + L-cysteine + ATP = L-cysteinyl-tRNA(Cys) + AMP + diphosphate</text>
        <dbReference type="Rhea" id="RHEA:17773"/>
        <dbReference type="Rhea" id="RHEA-COMP:9661"/>
        <dbReference type="Rhea" id="RHEA-COMP:9679"/>
        <dbReference type="ChEBI" id="CHEBI:30616"/>
        <dbReference type="ChEBI" id="CHEBI:33019"/>
        <dbReference type="ChEBI" id="CHEBI:35235"/>
        <dbReference type="ChEBI" id="CHEBI:78442"/>
        <dbReference type="ChEBI" id="CHEBI:78517"/>
        <dbReference type="ChEBI" id="CHEBI:456215"/>
        <dbReference type="EC" id="6.1.1.16"/>
    </reaction>
</comment>
<dbReference type="PRINTS" id="PR00983">
    <property type="entry name" value="TRNASYNTHCYS"/>
</dbReference>
<evidence type="ECO:0000256" key="2">
    <source>
        <dbReference type="ARBA" id="ARBA00005594"/>
    </source>
</evidence>
<dbReference type="NCBIfam" id="TIGR00435">
    <property type="entry name" value="cysS"/>
    <property type="match status" value="1"/>
</dbReference>